<protein>
    <submittedName>
        <fullName evidence="1">Uncharacterized protein</fullName>
    </submittedName>
</protein>
<accession>A0A291W3I1</accession>
<reference evidence="1 2" key="1">
    <citation type="submission" date="2017-10" db="EMBL/GenBank/DDBJ databases">
        <title>Streptomyces alboflavus Genome sequencing and assembly.</title>
        <authorList>
            <person name="Wang Y."/>
            <person name="Du B."/>
            <person name="Ding Y."/>
            <person name="Liu H."/>
            <person name="Hou Q."/>
            <person name="Liu K."/>
            <person name="Wang C."/>
            <person name="Yao L."/>
        </authorList>
    </citation>
    <scope>NUCLEOTIDE SEQUENCE [LARGE SCALE GENOMIC DNA]</scope>
    <source>
        <strain evidence="1 2">MDJK44</strain>
        <plasmid evidence="2">Plasmid pmdjk44.2</plasmid>
    </source>
</reference>
<dbReference type="Proteomes" id="UP000195880">
    <property type="component" value="Plasmid pMDJK44.2"/>
</dbReference>
<proteinExistence type="predicted"/>
<keyword evidence="2" id="KW-1185">Reference proteome</keyword>
<dbReference type="EMBL" id="CP023977">
    <property type="protein sequence ID" value="ATM24850.1"/>
    <property type="molecule type" value="Genomic_DNA"/>
</dbReference>
<keyword evidence="1" id="KW-0614">Plasmid</keyword>
<evidence type="ECO:0000313" key="2">
    <source>
        <dbReference type="Proteomes" id="UP000195880"/>
    </source>
</evidence>
<organism evidence="1 2">
    <name type="scientific">Streptomyces alboflavus</name>
    <dbReference type="NCBI Taxonomy" id="67267"/>
    <lineage>
        <taxon>Bacteria</taxon>
        <taxon>Bacillati</taxon>
        <taxon>Actinomycetota</taxon>
        <taxon>Actinomycetes</taxon>
        <taxon>Kitasatosporales</taxon>
        <taxon>Streptomycetaceae</taxon>
        <taxon>Streptomyces</taxon>
    </lineage>
</organism>
<dbReference type="KEGG" id="salf:SMD44_p20067"/>
<geneLocation type="plasmid" evidence="2">
    <name>pmdjk44.2</name>
</geneLocation>
<evidence type="ECO:0000313" key="1">
    <source>
        <dbReference type="EMBL" id="ATM24850.1"/>
    </source>
</evidence>
<name>A0A291W3I1_9ACTN</name>
<gene>
    <name evidence="1" type="ORF">SMD44_p20067</name>
</gene>
<sequence length="116" mass="12254">MPPRPKGDTHVNSIICTTCGVSQFCARPDQGFACSHCDSLIYPRELNVDGGEVWAVDSTGTLGKVIDPAVSCEAMTEAWESWLAADSDLTARAALQALLAAALDLRVALRAGLSFS</sequence>
<dbReference type="AlphaFoldDB" id="A0A291W3I1"/>